<organism evidence="3 4">
    <name type="scientific">Merluccius polli</name>
    <name type="common">Benguela hake</name>
    <name type="synonym">Merluccius cadenati</name>
    <dbReference type="NCBI Taxonomy" id="89951"/>
    <lineage>
        <taxon>Eukaryota</taxon>
        <taxon>Metazoa</taxon>
        <taxon>Chordata</taxon>
        <taxon>Craniata</taxon>
        <taxon>Vertebrata</taxon>
        <taxon>Euteleostomi</taxon>
        <taxon>Actinopterygii</taxon>
        <taxon>Neopterygii</taxon>
        <taxon>Teleostei</taxon>
        <taxon>Neoteleostei</taxon>
        <taxon>Acanthomorphata</taxon>
        <taxon>Zeiogadaria</taxon>
        <taxon>Gadariae</taxon>
        <taxon>Gadiformes</taxon>
        <taxon>Gadoidei</taxon>
        <taxon>Merlucciidae</taxon>
        <taxon>Merluccius</taxon>
    </lineage>
</organism>
<reference evidence="3" key="1">
    <citation type="journal article" date="2023" name="Front. Mar. Sci.">
        <title>A new Merluccius polli reference genome to investigate the effects of global change in West African waters.</title>
        <authorList>
            <person name="Mateo J.L."/>
            <person name="Blanco-Fernandez C."/>
            <person name="Garcia-Vazquez E."/>
            <person name="Machado-Schiaffino G."/>
        </authorList>
    </citation>
    <scope>NUCLEOTIDE SEQUENCE</scope>
    <source>
        <strain evidence="3">C29</strain>
        <tissue evidence="3">Fin</tissue>
    </source>
</reference>
<proteinExistence type="predicted"/>
<evidence type="ECO:0000256" key="2">
    <source>
        <dbReference type="SAM" id="MobiDB-lite"/>
    </source>
</evidence>
<keyword evidence="4" id="KW-1185">Reference proteome</keyword>
<dbReference type="EMBL" id="JAOPHQ010004549">
    <property type="protein sequence ID" value="KAK0139229.1"/>
    <property type="molecule type" value="Genomic_DNA"/>
</dbReference>
<name>A0AA47MFC3_MERPO</name>
<evidence type="ECO:0000313" key="4">
    <source>
        <dbReference type="Proteomes" id="UP001174136"/>
    </source>
</evidence>
<evidence type="ECO:0000313" key="3">
    <source>
        <dbReference type="EMBL" id="KAK0139229.1"/>
    </source>
</evidence>
<dbReference type="Proteomes" id="UP001174136">
    <property type="component" value="Unassembled WGS sequence"/>
</dbReference>
<accession>A0AA47MFC3</accession>
<feature type="coiled-coil region" evidence="1">
    <location>
        <begin position="161"/>
        <end position="188"/>
    </location>
</feature>
<protein>
    <submittedName>
        <fullName evidence="3">Uncharacterized protein</fullName>
    </submittedName>
</protein>
<feature type="region of interest" description="Disordered" evidence="2">
    <location>
        <begin position="129"/>
        <end position="148"/>
    </location>
</feature>
<sequence>MCANFWYVNWCNHPFGSHFEYFELEDHVISNRRTPEDPNCHKSSYQRTKRQGKITNIPVADLPREKQVQMREKWKQYQRKYRERKRVLAEVLNLTPPSLNSTAEDQLNGPLLPLVDVTDHDYVQPRLERPRASSTPVRAEQKSTSRHRAVLKEREKLRFELIKIRKELKSERLKAKKLQRKVDKLKVKKGKDVSVSNKKRDKKKIAEEKKERVVSFLCRDENSRMLSGKKDTVTKNKMKRQRRVLLHSLKDLHSNYNTTALKHHAISY</sequence>
<comment type="caution">
    <text evidence="3">The sequence shown here is derived from an EMBL/GenBank/DDBJ whole genome shotgun (WGS) entry which is preliminary data.</text>
</comment>
<gene>
    <name evidence="3" type="ORF">N1851_024156</name>
</gene>
<dbReference type="AlphaFoldDB" id="A0AA47MFC3"/>
<evidence type="ECO:0000256" key="1">
    <source>
        <dbReference type="SAM" id="Coils"/>
    </source>
</evidence>
<keyword evidence="1" id="KW-0175">Coiled coil</keyword>